<dbReference type="EMBL" id="KB706095">
    <property type="protein sequence ID" value="EMR69380.1"/>
    <property type="molecule type" value="Genomic_DNA"/>
</dbReference>
<keyword evidence="3" id="KW-1185">Reference proteome</keyword>
<dbReference type="Proteomes" id="UP000012174">
    <property type="component" value="Unassembled WGS sequence"/>
</dbReference>
<sequence length="261" mass="27235">MTRPLSLALAALISSAVAKPVVTLAPTPVQQKVMAPKMTTIVVEEALLSINDEVPYVTWAPEVLPITIINSHTNAISTSHAYNPGPTPVNGKPEPGTMAPGETASFAVPTGWGGNVAVVDSSHPVAWMGGDTLIESSFVVPYGSNGLAVADINISYVTGFSLPSSCWCDDARTVVTGCNLDLFTTGTCPSEDNLTDYGLCNNPLRGNMDATDSTAFFKPCQGLAYTFPSDDLGNSFGFCQNGITCCVGTACPPHPGQTQFP</sequence>
<dbReference type="OMA" id="GQNACVN"/>
<dbReference type="OrthoDB" id="430315at2759"/>
<gene>
    <name evidence="2" type="ORF">UCREL1_3605</name>
</gene>
<proteinExistence type="predicted"/>
<dbReference type="SUPFAM" id="SSF49870">
    <property type="entry name" value="Osmotin, thaumatin-like protein"/>
    <property type="match status" value="1"/>
</dbReference>
<evidence type="ECO:0000313" key="2">
    <source>
        <dbReference type="EMBL" id="EMR69380.1"/>
    </source>
</evidence>
<dbReference type="KEGG" id="ela:UCREL1_3605"/>
<dbReference type="InterPro" id="IPR037176">
    <property type="entry name" value="Osmotin/thaumatin-like_sf"/>
</dbReference>
<evidence type="ECO:0000256" key="1">
    <source>
        <dbReference type="SAM" id="SignalP"/>
    </source>
</evidence>
<protein>
    <recommendedName>
        <fullName evidence="4">Thaumatin family protein</fullName>
    </recommendedName>
</protein>
<dbReference type="HOGENOM" id="CLU_079680_1_0_1"/>
<feature type="signal peptide" evidence="1">
    <location>
        <begin position="1"/>
        <end position="18"/>
    </location>
</feature>
<feature type="chain" id="PRO_5004085879" description="Thaumatin family protein" evidence="1">
    <location>
        <begin position="19"/>
        <end position="261"/>
    </location>
</feature>
<evidence type="ECO:0008006" key="4">
    <source>
        <dbReference type="Google" id="ProtNLM"/>
    </source>
</evidence>
<dbReference type="AlphaFoldDB" id="M7TRS7"/>
<accession>M7TRS7</accession>
<reference evidence="3" key="1">
    <citation type="journal article" date="2013" name="Genome Announc.">
        <title>Draft genome sequence of the grapevine dieback fungus Eutypa lata UCR-EL1.</title>
        <authorList>
            <person name="Blanco-Ulate B."/>
            <person name="Rolshausen P.E."/>
            <person name="Cantu D."/>
        </authorList>
    </citation>
    <scope>NUCLEOTIDE SEQUENCE [LARGE SCALE GENOMIC DNA]</scope>
    <source>
        <strain evidence="3">UCR-EL1</strain>
    </source>
</reference>
<dbReference type="eggNOG" id="ENOG502SIFV">
    <property type="taxonomic scope" value="Eukaryota"/>
</dbReference>
<keyword evidence="1" id="KW-0732">Signal</keyword>
<evidence type="ECO:0000313" key="3">
    <source>
        <dbReference type="Proteomes" id="UP000012174"/>
    </source>
</evidence>
<organism evidence="2 3">
    <name type="scientific">Eutypa lata (strain UCR-EL1)</name>
    <name type="common">Grapevine dieback disease fungus</name>
    <name type="synonym">Eutypa armeniacae</name>
    <dbReference type="NCBI Taxonomy" id="1287681"/>
    <lineage>
        <taxon>Eukaryota</taxon>
        <taxon>Fungi</taxon>
        <taxon>Dikarya</taxon>
        <taxon>Ascomycota</taxon>
        <taxon>Pezizomycotina</taxon>
        <taxon>Sordariomycetes</taxon>
        <taxon>Xylariomycetidae</taxon>
        <taxon>Xylariales</taxon>
        <taxon>Diatrypaceae</taxon>
        <taxon>Eutypa</taxon>
    </lineage>
</organism>
<name>M7TRS7_EUTLA</name>